<accession>A0ABC8LRU5</accession>
<name>A0ABC8LRU5_ERUVS</name>
<sequence length="88" mass="9893">MGLNTVSESSQYILCEGCFWVIKVMCRTGPVSFTFYDWNPTELPQRPRRQVLQKLAIVSIDLEGYILPKCTALTVFIAMAGIMCAKAQ</sequence>
<gene>
    <name evidence="1" type="ORF">ERUC_LOCUS39047</name>
</gene>
<comment type="caution">
    <text evidence="1">The sequence shown here is derived from an EMBL/GenBank/DDBJ whole genome shotgun (WGS) entry which is preliminary data.</text>
</comment>
<organism evidence="1 2">
    <name type="scientific">Eruca vesicaria subsp. sativa</name>
    <name type="common">Garden rocket</name>
    <name type="synonym">Eruca sativa</name>
    <dbReference type="NCBI Taxonomy" id="29727"/>
    <lineage>
        <taxon>Eukaryota</taxon>
        <taxon>Viridiplantae</taxon>
        <taxon>Streptophyta</taxon>
        <taxon>Embryophyta</taxon>
        <taxon>Tracheophyta</taxon>
        <taxon>Spermatophyta</taxon>
        <taxon>Magnoliopsida</taxon>
        <taxon>eudicotyledons</taxon>
        <taxon>Gunneridae</taxon>
        <taxon>Pentapetalae</taxon>
        <taxon>rosids</taxon>
        <taxon>malvids</taxon>
        <taxon>Brassicales</taxon>
        <taxon>Brassicaceae</taxon>
        <taxon>Brassiceae</taxon>
        <taxon>Eruca</taxon>
    </lineage>
</organism>
<evidence type="ECO:0000313" key="2">
    <source>
        <dbReference type="Proteomes" id="UP001642260"/>
    </source>
</evidence>
<dbReference type="Proteomes" id="UP001642260">
    <property type="component" value="Unassembled WGS sequence"/>
</dbReference>
<evidence type="ECO:0000313" key="1">
    <source>
        <dbReference type="EMBL" id="CAH8386564.1"/>
    </source>
</evidence>
<protein>
    <submittedName>
        <fullName evidence="1">Uncharacterized protein</fullName>
    </submittedName>
</protein>
<keyword evidence="2" id="KW-1185">Reference proteome</keyword>
<proteinExistence type="predicted"/>
<dbReference type="EMBL" id="CAKOAT010710710">
    <property type="protein sequence ID" value="CAH8386564.1"/>
    <property type="molecule type" value="Genomic_DNA"/>
</dbReference>
<dbReference type="AlphaFoldDB" id="A0ABC8LRU5"/>
<reference evidence="1 2" key="1">
    <citation type="submission" date="2022-03" db="EMBL/GenBank/DDBJ databases">
        <authorList>
            <person name="Macdonald S."/>
            <person name="Ahmed S."/>
            <person name="Newling K."/>
        </authorList>
    </citation>
    <scope>NUCLEOTIDE SEQUENCE [LARGE SCALE GENOMIC DNA]</scope>
</reference>